<dbReference type="RefSeq" id="XP_040757730.1">
    <property type="nucleotide sequence ID" value="XM_040903030.1"/>
</dbReference>
<reference evidence="1 2" key="1">
    <citation type="journal article" date="2016" name="Mol. Biol. Evol.">
        <title>Comparative Genomics of Early-Diverging Mushroom-Forming Fungi Provides Insights into the Origins of Lignocellulose Decay Capabilities.</title>
        <authorList>
            <person name="Nagy L.G."/>
            <person name="Riley R."/>
            <person name="Tritt A."/>
            <person name="Adam C."/>
            <person name="Daum C."/>
            <person name="Floudas D."/>
            <person name="Sun H."/>
            <person name="Yadav J.S."/>
            <person name="Pangilinan J."/>
            <person name="Larsson K.H."/>
            <person name="Matsuura K."/>
            <person name="Barry K."/>
            <person name="Labutti K."/>
            <person name="Kuo R."/>
            <person name="Ohm R.A."/>
            <person name="Bhattacharya S.S."/>
            <person name="Shirouzu T."/>
            <person name="Yoshinaga Y."/>
            <person name="Martin F.M."/>
            <person name="Grigoriev I.V."/>
            <person name="Hibbett D.S."/>
        </authorList>
    </citation>
    <scope>NUCLEOTIDE SEQUENCE [LARGE SCALE GENOMIC DNA]</scope>
    <source>
        <strain evidence="1 2">93-53</strain>
    </source>
</reference>
<gene>
    <name evidence="1" type="ORF">LAESUDRAFT_578296</name>
</gene>
<name>A0A165B0B7_9APHY</name>
<protein>
    <recommendedName>
        <fullName evidence="3">C2H2-type domain-containing protein</fullName>
    </recommendedName>
</protein>
<dbReference type="OrthoDB" id="2676372at2759"/>
<evidence type="ECO:0000313" key="2">
    <source>
        <dbReference type="Proteomes" id="UP000076871"/>
    </source>
</evidence>
<dbReference type="GeneID" id="63820061"/>
<keyword evidence="2" id="KW-1185">Reference proteome</keyword>
<organism evidence="1 2">
    <name type="scientific">Laetiporus sulphureus 93-53</name>
    <dbReference type="NCBI Taxonomy" id="1314785"/>
    <lineage>
        <taxon>Eukaryota</taxon>
        <taxon>Fungi</taxon>
        <taxon>Dikarya</taxon>
        <taxon>Basidiomycota</taxon>
        <taxon>Agaricomycotina</taxon>
        <taxon>Agaricomycetes</taxon>
        <taxon>Polyporales</taxon>
        <taxon>Laetiporus</taxon>
    </lineage>
</organism>
<evidence type="ECO:0000313" key="1">
    <source>
        <dbReference type="EMBL" id="KZS99989.1"/>
    </source>
</evidence>
<dbReference type="Proteomes" id="UP000076871">
    <property type="component" value="Unassembled WGS sequence"/>
</dbReference>
<sequence length="140" mass="15632">MEFSQIPEPLTETSASTMMPFCQWNGCGILLQDNAAGGCTRHLKDFHLQPWNGTMTARCLWLVHRPAPPPGIPPPPHHNFCYRQIKYANFGKHIASVHFRSTVRFCPDCHASFSRRDALRRHEASGVCPGPNQAGGVPQQ</sequence>
<dbReference type="InParanoid" id="A0A165B0B7"/>
<dbReference type="AlphaFoldDB" id="A0A165B0B7"/>
<evidence type="ECO:0008006" key="3">
    <source>
        <dbReference type="Google" id="ProtNLM"/>
    </source>
</evidence>
<accession>A0A165B0B7</accession>
<proteinExistence type="predicted"/>
<dbReference type="EMBL" id="KV427702">
    <property type="protein sequence ID" value="KZS99989.1"/>
    <property type="molecule type" value="Genomic_DNA"/>
</dbReference>